<feature type="compositionally biased region" description="Basic residues" evidence="1">
    <location>
        <begin position="232"/>
        <end position="242"/>
    </location>
</feature>
<feature type="region of interest" description="Disordered" evidence="1">
    <location>
        <begin position="189"/>
        <end position="255"/>
    </location>
</feature>
<evidence type="ECO:0008006" key="4">
    <source>
        <dbReference type="Google" id="ProtNLM"/>
    </source>
</evidence>
<dbReference type="InterPro" id="IPR036910">
    <property type="entry name" value="HMG_box_dom_sf"/>
</dbReference>
<reference evidence="3" key="1">
    <citation type="journal article" date="2012" name="Science">
        <title>The Paleozoic origin of enzymatic lignin decomposition reconstructed from 31 fungal genomes.</title>
        <authorList>
            <person name="Floudas D."/>
            <person name="Binder M."/>
            <person name="Riley R."/>
            <person name="Barry K."/>
            <person name="Blanchette R.A."/>
            <person name="Henrissat B."/>
            <person name="Martinez A.T."/>
            <person name="Otillar R."/>
            <person name="Spatafora J.W."/>
            <person name="Yadav J.S."/>
            <person name="Aerts A."/>
            <person name="Benoit I."/>
            <person name="Boyd A."/>
            <person name="Carlson A."/>
            <person name="Copeland A."/>
            <person name="Coutinho P.M."/>
            <person name="de Vries R.P."/>
            <person name="Ferreira P."/>
            <person name="Findley K."/>
            <person name="Foster B."/>
            <person name="Gaskell J."/>
            <person name="Glotzer D."/>
            <person name="Gorecki P."/>
            <person name="Heitman J."/>
            <person name="Hesse C."/>
            <person name="Hori C."/>
            <person name="Igarashi K."/>
            <person name="Jurgens J.A."/>
            <person name="Kallen N."/>
            <person name="Kersten P."/>
            <person name="Kohler A."/>
            <person name="Kuees U."/>
            <person name="Kumar T.K.A."/>
            <person name="Kuo A."/>
            <person name="LaButti K."/>
            <person name="Larrondo L.F."/>
            <person name="Lindquist E."/>
            <person name="Ling A."/>
            <person name="Lombard V."/>
            <person name="Lucas S."/>
            <person name="Lundell T."/>
            <person name="Martin R."/>
            <person name="McLaughlin D.J."/>
            <person name="Morgenstern I."/>
            <person name="Morin E."/>
            <person name="Murat C."/>
            <person name="Nagy L.G."/>
            <person name="Nolan M."/>
            <person name="Ohm R.A."/>
            <person name="Patyshakuliyeva A."/>
            <person name="Rokas A."/>
            <person name="Ruiz-Duenas F.J."/>
            <person name="Sabat G."/>
            <person name="Salamov A."/>
            <person name="Samejima M."/>
            <person name="Schmutz J."/>
            <person name="Slot J.C."/>
            <person name="St John F."/>
            <person name="Stenlid J."/>
            <person name="Sun H."/>
            <person name="Sun S."/>
            <person name="Syed K."/>
            <person name="Tsang A."/>
            <person name="Wiebenga A."/>
            <person name="Young D."/>
            <person name="Pisabarro A."/>
            <person name="Eastwood D.C."/>
            <person name="Martin F."/>
            <person name="Cullen D."/>
            <person name="Grigoriev I.V."/>
            <person name="Hibbett D.S."/>
        </authorList>
    </citation>
    <scope>NUCLEOTIDE SEQUENCE [LARGE SCALE GENOMIC DNA]</scope>
    <source>
        <strain evidence="3">RWD-64-598 SS2</strain>
    </source>
</reference>
<dbReference type="KEGG" id="cput:CONPUDRAFT_156114"/>
<dbReference type="SUPFAM" id="SSF47095">
    <property type="entry name" value="HMG-box"/>
    <property type="match status" value="1"/>
</dbReference>
<evidence type="ECO:0000256" key="1">
    <source>
        <dbReference type="SAM" id="MobiDB-lite"/>
    </source>
</evidence>
<dbReference type="GeneID" id="19203526"/>
<dbReference type="RefSeq" id="XP_007771193.1">
    <property type="nucleotide sequence ID" value="XM_007773003.1"/>
</dbReference>
<evidence type="ECO:0000313" key="3">
    <source>
        <dbReference type="Proteomes" id="UP000053558"/>
    </source>
</evidence>
<dbReference type="Proteomes" id="UP000053558">
    <property type="component" value="Unassembled WGS sequence"/>
</dbReference>
<feature type="region of interest" description="Disordered" evidence="1">
    <location>
        <begin position="313"/>
        <end position="337"/>
    </location>
</feature>
<name>A0A5M3MG15_CONPW</name>
<proteinExistence type="predicted"/>
<dbReference type="Gene3D" id="1.10.30.10">
    <property type="entry name" value="High mobility group box domain"/>
    <property type="match status" value="1"/>
</dbReference>
<comment type="caution">
    <text evidence="2">The sequence shown here is derived from an EMBL/GenBank/DDBJ whole genome shotgun (WGS) entry which is preliminary data.</text>
</comment>
<dbReference type="AlphaFoldDB" id="A0A5M3MG15"/>
<sequence length="337" mass="36595">MPLLSDHLTTIPHLNPLIAPGAGATSLADALGASLTLSPPIVNGRFLTALHCYLKTFANLGAALIWIPLARRIIKVIASSSASLNSSGFISSLPSTSLNGNAISIAAPSLLPPHEYALPGPVIIPVTSTSAFTNPPDQQRLIFAGKQLGRMSLRQPRKLVKTLQMSVLKPPRLAPSAAKEAGHKYAELSAAEKEPYKHKSAALKQERERQNTEYMKTLTPDNIKRENAYRTAQRKASKSRKSNLKDPNTPKKPLIFGNKQEMMKQSVLTAGDEHKPLLARAEQEKLKYEAARRLYEEGTPALGTNINFSILPQSTDSPFSTIQPIKTESFGSFTSDG</sequence>
<gene>
    <name evidence="2" type="ORF">CONPUDRAFT_156114</name>
</gene>
<organism evidence="2 3">
    <name type="scientific">Coniophora puteana (strain RWD-64-598)</name>
    <name type="common">Brown rot fungus</name>
    <dbReference type="NCBI Taxonomy" id="741705"/>
    <lineage>
        <taxon>Eukaryota</taxon>
        <taxon>Fungi</taxon>
        <taxon>Dikarya</taxon>
        <taxon>Basidiomycota</taxon>
        <taxon>Agaricomycotina</taxon>
        <taxon>Agaricomycetes</taxon>
        <taxon>Agaricomycetidae</taxon>
        <taxon>Boletales</taxon>
        <taxon>Coniophorineae</taxon>
        <taxon>Coniophoraceae</taxon>
        <taxon>Coniophora</taxon>
    </lineage>
</organism>
<protein>
    <recommendedName>
        <fullName evidence="4">HMG box domain-containing protein</fullName>
    </recommendedName>
</protein>
<keyword evidence="3" id="KW-1185">Reference proteome</keyword>
<evidence type="ECO:0000313" key="2">
    <source>
        <dbReference type="EMBL" id="EIW78103.1"/>
    </source>
</evidence>
<dbReference type="OrthoDB" id="5550281at2759"/>
<dbReference type="EMBL" id="JH711582">
    <property type="protein sequence ID" value="EIW78103.1"/>
    <property type="molecule type" value="Genomic_DNA"/>
</dbReference>
<accession>A0A5M3MG15</accession>